<dbReference type="InterPro" id="IPR001275">
    <property type="entry name" value="DM_DNA-bd"/>
</dbReference>
<dbReference type="AlphaFoldDB" id="G5C9L0"/>
<dbReference type="FunCoup" id="G5C9L0">
    <property type="interactions" value="577"/>
</dbReference>
<evidence type="ECO:0000313" key="9">
    <source>
        <dbReference type="EMBL" id="EHB18221.1"/>
    </source>
</evidence>
<keyword evidence="3 6" id="KW-0862">Zinc</keyword>
<evidence type="ECO:0000256" key="7">
    <source>
        <dbReference type="SAM" id="MobiDB-lite"/>
    </source>
</evidence>
<gene>
    <name evidence="9" type="ORF">GW7_12338</name>
</gene>
<evidence type="ECO:0000256" key="1">
    <source>
        <dbReference type="ARBA" id="ARBA00006834"/>
    </source>
</evidence>
<name>G5C9L0_HETGA</name>
<dbReference type="GO" id="GO:0000981">
    <property type="term" value="F:DNA-binding transcription factor activity, RNA polymerase II-specific"/>
    <property type="evidence" value="ECO:0007669"/>
    <property type="project" value="TreeGrafter"/>
</dbReference>
<dbReference type="GO" id="GO:0007281">
    <property type="term" value="P:germ cell development"/>
    <property type="evidence" value="ECO:0007669"/>
    <property type="project" value="TreeGrafter"/>
</dbReference>
<evidence type="ECO:0000256" key="4">
    <source>
        <dbReference type="ARBA" id="ARBA00023125"/>
    </source>
</evidence>
<feature type="region of interest" description="Disordered" evidence="7">
    <location>
        <begin position="67"/>
        <end position="97"/>
    </location>
</feature>
<dbReference type="InterPro" id="IPR026607">
    <property type="entry name" value="DMRT"/>
</dbReference>
<dbReference type="PROSITE" id="PS50809">
    <property type="entry name" value="DM_2"/>
    <property type="match status" value="1"/>
</dbReference>
<keyword evidence="4 6" id="KW-0238">DNA-binding</keyword>
<evidence type="ECO:0000256" key="5">
    <source>
        <dbReference type="ARBA" id="ARBA00023242"/>
    </source>
</evidence>
<dbReference type="STRING" id="10181.G5C9L0"/>
<keyword evidence="5 6" id="KW-0539">Nucleus</keyword>
<evidence type="ECO:0000256" key="6">
    <source>
        <dbReference type="PROSITE-ProRule" id="PRU00070"/>
    </source>
</evidence>
<dbReference type="eggNOG" id="KOG3815">
    <property type="taxonomic scope" value="Eukaryota"/>
</dbReference>
<dbReference type="GO" id="GO:0046872">
    <property type="term" value="F:metal ion binding"/>
    <property type="evidence" value="ECO:0007669"/>
    <property type="project" value="UniProtKB-KW"/>
</dbReference>
<keyword evidence="2 6" id="KW-0479">Metal-binding</keyword>
<proteinExistence type="inferred from homology"/>
<dbReference type="InParanoid" id="G5C9L0"/>
<dbReference type="GO" id="GO:0005634">
    <property type="term" value="C:nucleus"/>
    <property type="evidence" value="ECO:0007669"/>
    <property type="project" value="UniProtKB-SubCell"/>
</dbReference>
<comment type="subcellular location">
    <subcellularLocation>
        <location evidence="6">Nucleus</location>
    </subcellularLocation>
</comment>
<evidence type="ECO:0000259" key="8">
    <source>
        <dbReference type="PROSITE" id="PS50809"/>
    </source>
</evidence>
<sequence>MLRAPKCSRCRNHGFVVPVKGHAGKCRWKQCHCEKCNLIIERQKIMAKHKMLVNQAAEDGQEAVLDAQAPPPAANPGPGLRPPALLPRPGPETSRFPVRPLRGQSPGPSAFWPSLDNHGQGQVGLPSRRPPQLGSEAAGKLCPGHPEPLRPASSLLFVDFGHPLSINLASMVGAEYLEREPSKLYLGYSTMYSYHQFPLGYQDASPAMQKGFRHAPCASYQGGVLAPEPVGDLHPNYYTPPPPLPPQQQPLILPPGFLSGLHLLPPPPPPPPSPTFSLNIQSEGTAPISMHPRETEAPQEVPLDVNGRVGFERDCVAPSPVLVPHHIGTVGRGQQKLKLEPQQEALWRDANKTLRACLSCSATAAPGDLNSQPRSSHL</sequence>
<dbReference type="InterPro" id="IPR036407">
    <property type="entry name" value="DM_DNA-bd_sf"/>
</dbReference>
<dbReference type="SUPFAM" id="SSF82927">
    <property type="entry name" value="Cysteine-rich DNA binding domain, (DM domain)"/>
    <property type="match status" value="1"/>
</dbReference>
<dbReference type="Proteomes" id="UP000006813">
    <property type="component" value="Unassembled WGS sequence"/>
</dbReference>
<feature type="DNA-binding region" description="DM" evidence="6">
    <location>
        <begin position="7"/>
        <end position="55"/>
    </location>
</feature>
<feature type="domain" description="DM" evidence="8">
    <location>
        <begin position="7"/>
        <end position="55"/>
    </location>
</feature>
<feature type="compositionally biased region" description="Pro residues" evidence="7">
    <location>
        <begin position="69"/>
        <end position="90"/>
    </location>
</feature>
<organism evidence="9 10">
    <name type="scientific">Heterocephalus glaber</name>
    <name type="common">Naked mole rat</name>
    <dbReference type="NCBI Taxonomy" id="10181"/>
    <lineage>
        <taxon>Eukaryota</taxon>
        <taxon>Metazoa</taxon>
        <taxon>Chordata</taxon>
        <taxon>Craniata</taxon>
        <taxon>Vertebrata</taxon>
        <taxon>Euteleostomi</taxon>
        <taxon>Mammalia</taxon>
        <taxon>Eutheria</taxon>
        <taxon>Euarchontoglires</taxon>
        <taxon>Glires</taxon>
        <taxon>Rodentia</taxon>
        <taxon>Hystricomorpha</taxon>
        <taxon>Bathyergidae</taxon>
        <taxon>Heterocephalus</taxon>
    </lineage>
</organism>
<dbReference type="Gene3D" id="4.10.1040.10">
    <property type="entry name" value="DM DNA-binding domain"/>
    <property type="match status" value="1"/>
</dbReference>
<dbReference type="PANTHER" id="PTHR12322">
    <property type="entry name" value="DOUBLESEX AND MAB-3 RELATED TRANSCRIPTION FACTOR DMRT"/>
    <property type="match status" value="1"/>
</dbReference>
<protein>
    <submittedName>
        <fullName evidence="9">Doublesex-and mab-3-related transcription factor B1</fullName>
    </submittedName>
</protein>
<dbReference type="PROSITE" id="PS40000">
    <property type="entry name" value="DM_1"/>
    <property type="match status" value="1"/>
</dbReference>
<reference evidence="9 10" key="1">
    <citation type="journal article" date="2011" name="Nature">
        <title>Genome sequencing reveals insights into physiology and longevity of the naked mole rat.</title>
        <authorList>
            <person name="Kim E.B."/>
            <person name="Fang X."/>
            <person name="Fushan A.A."/>
            <person name="Huang Z."/>
            <person name="Lobanov A.V."/>
            <person name="Han L."/>
            <person name="Marino S.M."/>
            <person name="Sun X."/>
            <person name="Turanov A.A."/>
            <person name="Yang P."/>
            <person name="Yim S.H."/>
            <person name="Zhao X."/>
            <person name="Kasaikina M.V."/>
            <person name="Stoletzki N."/>
            <person name="Peng C."/>
            <person name="Polak P."/>
            <person name="Xiong Z."/>
            <person name="Kiezun A."/>
            <person name="Zhu Y."/>
            <person name="Chen Y."/>
            <person name="Kryukov G.V."/>
            <person name="Zhang Q."/>
            <person name="Peshkin L."/>
            <person name="Yang L."/>
            <person name="Bronson R.T."/>
            <person name="Buffenstein R."/>
            <person name="Wang B."/>
            <person name="Han C."/>
            <person name="Li Q."/>
            <person name="Chen L."/>
            <person name="Zhao W."/>
            <person name="Sunyaev S.R."/>
            <person name="Park T.J."/>
            <person name="Zhang G."/>
            <person name="Wang J."/>
            <person name="Gladyshev V.N."/>
        </authorList>
    </citation>
    <scope>NUCLEOTIDE SEQUENCE [LARGE SCALE GENOMIC DNA]</scope>
</reference>
<dbReference type="EMBL" id="JH174055">
    <property type="protein sequence ID" value="EHB18221.1"/>
    <property type="molecule type" value="Genomic_DNA"/>
</dbReference>
<evidence type="ECO:0000256" key="3">
    <source>
        <dbReference type="ARBA" id="ARBA00022833"/>
    </source>
</evidence>
<dbReference type="Pfam" id="PF00751">
    <property type="entry name" value="DM"/>
    <property type="match status" value="1"/>
</dbReference>
<dbReference type="FunFam" id="4.10.1040.10:FF:000001">
    <property type="entry name" value="doublesex- and mab-3-related transcription factor 1"/>
    <property type="match status" value="1"/>
</dbReference>
<evidence type="ECO:0000256" key="2">
    <source>
        <dbReference type="ARBA" id="ARBA00022723"/>
    </source>
</evidence>
<comment type="similarity">
    <text evidence="1">Belongs to the DMRT family.</text>
</comment>
<dbReference type="PANTHER" id="PTHR12322:SF66">
    <property type="entry name" value="DOUBLESEX- AND MAB-3-RELATED TRANSCRIPTION FACTOR B1"/>
    <property type="match status" value="1"/>
</dbReference>
<evidence type="ECO:0000313" key="10">
    <source>
        <dbReference type="Proteomes" id="UP000006813"/>
    </source>
</evidence>
<accession>G5C9L0</accession>
<dbReference type="SMART" id="SM00301">
    <property type="entry name" value="DM"/>
    <property type="match status" value="1"/>
</dbReference>
<dbReference type="GO" id="GO:0000978">
    <property type="term" value="F:RNA polymerase II cis-regulatory region sequence-specific DNA binding"/>
    <property type="evidence" value="ECO:0007669"/>
    <property type="project" value="TreeGrafter"/>
</dbReference>
<dbReference type="GO" id="GO:0007548">
    <property type="term" value="P:sex differentiation"/>
    <property type="evidence" value="ECO:0007669"/>
    <property type="project" value="TreeGrafter"/>
</dbReference>